<dbReference type="GO" id="GO:0032259">
    <property type="term" value="P:methylation"/>
    <property type="evidence" value="ECO:0007669"/>
    <property type="project" value="UniProtKB-KW"/>
</dbReference>
<dbReference type="EMBL" id="JAZHBO010000002">
    <property type="protein sequence ID" value="MEF2156497.1"/>
    <property type="molecule type" value="Genomic_DNA"/>
</dbReference>
<evidence type="ECO:0000313" key="2">
    <source>
        <dbReference type="EMBL" id="MEF2156497.1"/>
    </source>
</evidence>
<keyword evidence="2" id="KW-0489">Methyltransferase</keyword>
<dbReference type="InterPro" id="IPR013216">
    <property type="entry name" value="Methyltransf_11"/>
</dbReference>
<sequence length="248" mass="27117">MGQQLLASESQALESVLSGQPAGPWLWMGLPAIASPSRPYGIELHGTVSFLNIESEPQADSCADFAEFPLNSKAVSAPAERVPLLQFGGAFRGALPLPLASDSLNAVVIQHVTELGIEWSHLFREAHRVLRPGGVLWVSMLNPISPFRLRARAYGVHSMRPARWRQALVTAGFGPEDMATRWLGPHWRLSSLTSPDVELRALQDSTRTETLDRFRAVLTVTACKRTVARIPGTPVRSAVVWQPAKLST</sequence>
<dbReference type="Proteomes" id="UP001356170">
    <property type="component" value="Unassembled WGS sequence"/>
</dbReference>
<keyword evidence="3" id="KW-1185">Reference proteome</keyword>
<gene>
    <name evidence="2" type="ORF">V3390_09730</name>
</gene>
<evidence type="ECO:0000259" key="1">
    <source>
        <dbReference type="Pfam" id="PF08241"/>
    </source>
</evidence>
<dbReference type="GO" id="GO:0008168">
    <property type="term" value="F:methyltransferase activity"/>
    <property type="evidence" value="ECO:0007669"/>
    <property type="project" value="UniProtKB-KW"/>
</dbReference>
<name>A0ABU7V168_9GAMM</name>
<accession>A0ABU7V168</accession>
<reference evidence="2 3" key="1">
    <citation type="submission" date="2024-01" db="EMBL/GenBank/DDBJ databases">
        <title>Novel species of the genus Luteimonas isolated from rivers.</title>
        <authorList>
            <person name="Lu H."/>
        </authorList>
    </citation>
    <scope>NUCLEOTIDE SEQUENCE [LARGE SCALE GENOMIC DNA]</scope>
    <source>
        <strain evidence="2 3">FXH3W</strain>
    </source>
</reference>
<keyword evidence="2" id="KW-0808">Transferase</keyword>
<dbReference type="InterPro" id="IPR029063">
    <property type="entry name" value="SAM-dependent_MTases_sf"/>
</dbReference>
<evidence type="ECO:0000313" key="3">
    <source>
        <dbReference type="Proteomes" id="UP001356170"/>
    </source>
</evidence>
<feature type="domain" description="Methyltransferase type 11" evidence="1">
    <location>
        <begin position="96"/>
        <end position="137"/>
    </location>
</feature>
<protein>
    <submittedName>
        <fullName evidence="2">Methyltransferase domain-containing protein</fullName>
    </submittedName>
</protein>
<dbReference type="Gene3D" id="3.40.50.150">
    <property type="entry name" value="Vaccinia Virus protein VP39"/>
    <property type="match status" value="1"/>
</dbReference>
<proteinExistence type="predicted"/>
<organism evidence="2 3">
    <name type="scientific">Aquilutibacter rugosus</name>
    <dbReference type="NCBI Taxonomy" id="3115820"/>
    <lineage>
        <taxon>Bacteria</taxon>
        <taxon>Pseudomonadati</taxon>
        <taxon>Pseudomonadota</taxon>
        <taxon>Gammaproteobacteria</taxon>
        <taxon>Lysobacterales</taxon>
        <taxon>Lysobacteraceae</taxon>
        <taxon>Aquilutibacter</taxon>
    </lineage>
</organism>
<dbReference type="SUPFAM" id="SSF53335">
    <property type="entry name" value="S-adenosyl-L-methionine-dependent methyltransferases"/>
    <property type="match status" value="1"/>
</dbReference>
<dbReference type="Pfam" id="PF08241">
    <property type="entry name" value="Methyltransf_11"/>
    <property type="match status" value="1"/>
</dbReference>
<comment type="caution">
    <text evidence="2">The sequence shown here is derived from an EMBL/GenBank/DDBJ whole genome shotgun (WGS) entry which is preliminary data.</text>
</comment>